<evidence type="ECO:0000313" key="4">
    <source>
        <dbReference type="Proteomes" id="UP001163046"/>
    </source>
</evidence>
<evidence type="ECO:0000313" key="3">
    <source>
        <dbReference type="EMBL" id="KAJ7358878.1"/>
    </source>
</evidence>
<sequence length="55" mass="6175">MFVQAHTSLTEGNAVTLTEFEASPAGMINSFTTRFPGDDSVLEELWRAEMPYHKL</sequence>
<comment type="caution">
    <text evidence="3">The sequence shown here is derived from an EMBL/GenBank/DDBJ whole genome shotgun (WGS) entry which is preliminary data.</text>
</comment>
<dbReference type="GO" id="GO:0046872">
    <property type="term" value="F:metal ion binding"/>
    <property type="evidence" value="ECO:0007669"/>
    <property type="project" value="UniProtKB-KW"/>
</dbReference>
<dbReference type="AlphaFoldDB" id="A0A9W9YN21"/>
<proteinExistence type="predicted"/>
<dbReference type="Proteomes" id="UP001163046">
    <property type="component" value="Unassembled WGS sequence"/>
</dbReference>
<dbReference type="EC" id="3.4.14.4" evidence="3"/>
<accession>A0A9W9YN21</accession>
<protein>
    <submittedName>
        <fullName evidence="3">Bifunctional diacylglycerol diphosphate phosphatase/phosphatidate phosphatase</fullName>
        <ecNumber evidence="3">3.4.14.4</ecNumber>
    </submittedName>
</protein>
<evidence type="ECO:0000256" key="2">
    <source>
        <dbReference type="ARBA" id="ARBA00022801"/>
    </source>
</evidence>
<organism evidence="3 4">
    <name type="scientific">Desmophyllum pertusum</name>
    <dbReference type="NCBI Taxonomy" id="174260"/>
    <lineage>
        <taxon>Eukaryota</taxon>
        <taxon>Metazoa</taxon>
        <taxon>Cnidaria</taxon>
        <taxon>Anthozoa</taxon>
        <taxon>Hexacorallia</taxon>
        <taxon>Scleractinia</taxon>
        <taxon>Caryophylliina</taxon>
        <taxon>Caryophylliidae</taxon>
        <taxon>Desmophyllum</taxon>
    </lineage>
</organism>
<reference evidence="3" key="1">
    <citation type="submission" date="2023-01" db="EMBL/GenBank/DDBJ databases">
        <title>Genome assembly of the deep-sea coral Lophelia pertusa.</title>
        <authorList>
            <person name="Herrera S."/>
            <person name="Cordes E."/>
        </authorList>
    </citation>
    <scope>NUCLEOTIDE SEQUENCE</scope>
    <source>
        <strain evidence="3">USNM1676648</strain>
        <tissue evidence="3">Polyp</tissue>
    </source>
</reference>
<dbReference type="Pfam" id="PF03571">
    <property type="entry name" value="Peptidase_M49"/>
    <property type="match status" value="1"/>
</dbReference>
<keyword evidence="4" id="KW-1185">Reference proteome</keyword>
<evidence type="ECO:0000256" key="1">
    <source>
        <dbReference type="ARBA" id="ARBA00022723"/>
    </source>
</evidence>
<dbReference type="EMBL" id="MU827314">
    <property type="protein sequence ID" value="KAJ7358878.1"/>
    <property type="molecule type" value="Genomic_DNA"/>
</dbReference>
<name>A0A9W9YN21_9CNID</name>
<dbReference type="InterPro" id="IPR039461">
    <property type="entry name" value="Peptidase_M49"/>
</dbReference>
<keyword evidence="2 3" id="KW-0378">Hydrolase</keyword>
<keyword evidence="1" id="KW-0479">Metal-binding</keyword>
<gene>
    <name evidence="3" type="primary">DPP3_3</name>
    <name evidence="3" type="ORF">OS493_020716</name>
</gene>
<dbReference type="GO" id="GO:0008239">
    <property type="term" value="F:dipeptidyl-peptidase activity"/>
    <property type="evidence" value="ECO:0007669"/>
    <property type="project" value="UniProtKB-EC"/>
</dbReference>